<feature type="domain" description="Coilin N-terminal" evidence="2">
    <location>
        <begin position="7"/>
        <end position="155"/>
    </location>
</feature>
<gene>
    <name evidence="4" type="primary">coil</name>
</gene>
<dbReference type="Pfam" id="PF15862">
    <property type="entry name" value="Coilin_N"/>
    <property type="match status" value="1"/>
</dbReference>
<feature type="compositionally biased region" description="Low complexity" evidence="1">
    <location>
        <begin position="282"/>
        <end position="303"/>
    </location>
</feature>
<feature type="region of interest" description="Disordered" evidence="1">
    <location>
        <begin position="96"/>
        <end position="430"/>
    </location>
</feature>
<name>A0A8B9HHG9_ASTMX</name>
<feature type="compositionally biased region" description="Pro residues" evidence="1">
    <location>
        <begin position="304"/>
        <end position="329"/>
    </location>
</feature>
<feature type="compositionally biased region" description="Polar residues" evidence="1">
    <location>
        <begin position="178"/>
        <end position="198"/>
    </location>
</feature>
<feature type="compositionally biased region" description="Polar residues" evidence="1">
    <location>
        <begin position="392"/>
        <end position="416"/>
    </location>
</feature>
<feature type="compositionally biased region" description="Basic residues" evidence="1">
    <location>
        <begin position="146"/>
        <end position="157"/>
    </location>
</feature>
<dbReference type="GO" id="GO:0000387">
    <property type="term" value="P:spliceosomal snRNP assembly"/>
    <property type="evidence" value="ECO:0007669"/>
    <property type="project" value="TreeGrafter"/>
</dbReference>
<dbReference type="InterPro" id="IPR024822">
    <property type="entry name" value="Coilin"/>
</dbReference>
<dbReference type="InterPro" id="IPR056398">
    <property type="entry name" value="Tudor_Coilin"/>
</dbReference>
<evidence type="ECO:0008006" key="6">
    <source>
        <dbReference type="Google" id="ProtNLM"/>
    </source>
</evidence>
<dbReference type="Proteomes" id="UP000694621">
    <property type="component" value="Unplaced"/>
</dbReference>
<evidence type="ECO:0000313" key="5">
    <source>
        <dbReference type="Proteomes" id="UP000694621"/>
    </source>
</evidence>
<feature type="compositionally biased region" description="Basic and acidic residues" evidence="1">
    <location>
        <begin position="129"/>
        <end position="145"/>
    </location>
</feature>
<dbReference type="Ensembl" id="ENSAMXT00005014017.1">
    <property type="protein sequence ID" value="ENSAMXP00005012657.1"/>
    <property type="gene ID" value="ENSAMXG00005006819.1"/>
</dbReference>
<evidence type="ECO:0000313" key="4">
    <source>
        <dbReference type="Ensembl" id="ENSAMXP00005012657.1"/>
    </source>
</evidence>
<reference evidence="4" key="1">
    <citation type="submission" date="2025-08" db="UniProtKB">
        <authorList>
            <consortium name="Ensembl"/>
        </authorList>
    </citation>
    <scope>IDENTIFICATION</scope>
</reference>
<protein>
    <recommendedName>
        <fullName evidence="6">Coilin</fullName>
    </recommendedName>
</protein>
<dbReference type="GO" id="GO:0030620">
    <property type="term" value="F:U2 snRNA binding"/>
    <property type="evidence" value="ECO:0007669"/>
    <property type="project" value="TreeGrafter"/>
</dbReference>
<dbReference type="PANTHER" id="PTHR15197">
    <property type="entry name" value="COILIN P80"/>
    <property type="match status" value="1"/>
</dbReference>
<dbReference type="Pfam" id="PF23086">
    <property type="entry name" value="Tudor_Coilin"/>
    <property type="match status" value="1"/>
</dbReference>
<dbReference type="AlphaFoldDB" id="A0A8B9HHG9"/>
<dbReference type="PANTHER" id="PTHR15197:SF0">
    <property type="entry name" value="COILIN"/>
    <property type="match status" value="1"/>
</dbReference>
<proteinExistence type="predicted"/>
<feature type="domain" description="Coilin tudor" evidence="3">
    <location>
        <begin position="429"/>
        <end position="518"/>
    </location>
</feature>
<dbReference type="InterPro" id="IPR031722">
    <property type="entry name" value="Coilin_N"/>
</dbReference>
<sequence>MAGSSAVRLRLRFDYPPPSGPQCRMSWILLDLNRCRVIADLCSEIRERFGYSRRAELDLFIEESYLPPTESIYLIRDNDSIRVKVSSLSYSSASEPVEQVISGKKRSRKEEDEEQLVEDCAVAVSKKSKKEETPVNGFSHHEETKKKNKKKKRKKNKRVEPQTEAEAALKPVKEPLSSKDQSGANSRKTPGSTVTPRTSKNSRKQKDSDSSDSSVESSKKHTPKSKPQTLLKQAVTAKAKETSSSECSSSEDDSAAPPQPNKPNLAVKPSPIPLKPTSNANSKPSVKKPSTQSSSDSSSSSSSPSPPARKIPPPPPPPSAVQNGPPPALSTPVAKKNEKKPESSDSDSSSETELVIKTPNPQVLGMTPRGGGRVRGRAGVRGGFGRARGTPWKQNFHYNYDSGEQQTQDDSQSNRSLILENPPELKPSRDYSTLPLLAAPPAAGQKIAFKLLELTENYTPEVSDYKEGKIVGFNHTTGMIELEILTQTQARAEPGKFDLVYQNPDGSESVEYAVTLGSQVTHTNFISHTFALPHLNVCYSDRTY</sequence>
<evidence type="ECO:0000259" key="3">
    <source>
        <dbReference type="Pfam" id="PF23086"/>
    </source>
</evidence>
<accession>A0A8B9HHG9</accession>
<evidence type="ECO:0000259" key="2">
    <source>
        <dbReference type="Pfam" id="PF15862"/>
    </source>
</evidence>
<dbReference type="GO" id="GO:0030619">
    <property type="term" value="F:U1 snRNA binding"/>
    <property type="evidence" value="ECO:0007669"/>
    <property type="project" value="TreeGrafter"/>
</dbReference>
<dbReference type="GO" id="GO:0015030">
    <property type="term" value="C:Cajal body"/>
    <property type="evidence" value="ECO:0007669"/>
    <property type="project" value="TreeGrafter"/>
</dbReference>
<organism evidence="4 5">
    <name type="scientific">Astyanax mexicanus</name>
    <name type="common">Blind cave fish</name>
    <name type="synonym">Astyanax fasciatus mexicanus</name>
    <dbReference type="NCBI Taxonomy" id="7994"/>
    <lineage>
        <taxon>Eukaryota</taxon>
        <taxon>Metazoa</taxon>
        <taxon>Chordata</taxon>
        <taxon>Craniata</taxon>
        <taxon>Vertebrata</taxon>
        <taxon>Euteleostomi</taxon>
        <taxon>Actinopterygii</taxon>
        <taxon>Neopterygii</taxon>
        <taxon>Teleostei</taxon>
        <taxon>Ostariophysi</taxon>
        <taxon>Characiformes</taxon>
        <taxon>Characoidei</taxon>
        <taxon>Acestrorhamphidae</taxon>
        <taxon>Acestrorhamphinae</taxon>
        <taxon>Astyanax</taxon>
    </lineage>
</organism>
<evidence type="ECO:0000256" key="1">
    <source>
        <dbReference type="SAM" id="MobiDB-lite"/>
    </source>
</evidence>